<name>A0A6M3JMD6_9ZZZZ</name>
<accession>A0A6M3JMD6</accession>
<gene>
    <name evidence="1" type="ORF">MM415A03934_0011</name>
</gene>
<evidence type="ECO:0000313" key="1">
    <source>
        <dbReference type="EMBL" id="QJA70171.1"/>
    </source>
</evidence>
<sequence length="80" mass="9100">MRAPKEVIEIIVREVRAGHTDILLRMSPYTARVIDTIQTAPAERTQKVEVSNLESGYKAILYIDCLSAIWKASLPKESQW</sequence>
<reference evidence="1" key="1">
    <citation type="submission" date="2020-03" db="EMBL/GenBank/DDBJ databases">
        <title>The deep terrestrial virosphere.</title>
        <authorList>
            <person name="Holmfeldt K."/>
            <person name="Nilsson E."/>
            <person name="Simone D."/>
            <person name="Lopez-Fernandez M."/>
            <person name="Wu X."/>
            <person name="de Brujin I."/>
            <person name="Lundin D."/>
            <person name="Andersson A."/>
            <person name="Bertilsson S."/>
            <person name="Dopson M."/>
        </authorList>
    </citation>
    <scope>NUCLEOTIDE SEQUENCE</scope>
    <source>
        <strain evidence="1">MM415A03934</strain>
    </source>
</reference>
<proteinExistence type="predicted"/>
<dbReference type="AlphaFoldDB" id="A0A6M3JMD6"/>
<dbReference type="EMBL" id="MT141769">
    <property type="protein sequence ID" value="QJA70171.1"/>
    <property type="molecule type" value="Genomic_DNA"/>
</dbReference>
<organism evidence="1">
    <name type="scientific">viral metagenome</name>
    <dbReference type="NCBI Taxonomy" id="1070528"/>
    <lineage>
        <taxon>unclassified sequences</taxon>
        <taxon>metagenomes</taxon>
        <taxon>organismal metagenomes</taxon>
    </lineage>
</organism>
<protein>
    <submittedName>
        <fullName evidence="1">Uncharacterized protein</fullName>
    </submittedName>
</protein>